<accession>A0A255YLH3</accession>
<keyword evidence="2" id="KW-0732">Signal</keyword>
<reference evidence="3 4" key="1">
    <citation type="submission" date="2017-07" db="EMBL/GenBank/DDBJ databases">
        <title>Sandarakinorhabdus cyanobacteriorum sp. nov., a novel bacterium isolated from cyanobacterial aggregates in a eutrophic lake.</title>
        <authorList>
            <person name="Cai H."/>
        </authorList>
    </citation>
    <scope>NUCLEOTIDE SEQUENCE [LARGE SCALE GENOMIC DNA]</scope>
    <source>
        <strain evidence="3 4">TH057</strain>
    </source>
</reference>
<dbReference type="InterPro" id="IPR010281">
    <property type="entry name" value="DUF885"/>
</dbReference>
<sequence>MRASALLIAVSLFAVTPALAQTAAPAPAQAAESPSARLAALFAKSDADNLKRNPLYRLFRGDTSAADQMGELITDAAYAAEKRAAENELKALAAIDRAALTPDEQVSYDTFKWQRETDLAGLSPALIAATAPRPIDHFFGFHNFVAELQSGESAAPFKTVKDYEDALKRHEQFVLLLDLAILRFRQGMQTGVVQPKLVVNNIIDQLNNLTAGGTEGSIMMKPVQKFPDGISAADQARLKAAYAWMVGERVNPALIRMRDFLKTEYLPVAREAPGLGAMPGGPELYRYLVASSTTTALTPDEIHNIGLSEVARILKGMDEVKARVGFQGDRKAFFEFLRTDKQFKFATAEAMGDAFRATGKRVDAVVGNLFDTIPKSPLEIKPVPPHREKTDAAGSYNGGTPDGSRPGIFYYNAYDLPSRSNYGVETLYLHEAVPGHHFQISLAQENDKLPAFQRFGGNTAFAEGWGLYAESLGPELGMFKDPYQLQGRYEDEMLRAMRLVVDTGIHSKGWGRDQAIDYMLVNSSMSRTDAVAEVERYIAIPSQALAYKIGQLTISRLRAKAEAALGPKFNIKGFHAQVLMTGALPMAVLEAKIDRWVANGGK</sequence>
<feature type="chain" id="PRO_5012377846" evidence="2">
    <location>
        <begin position="21"/>
        <end position="602"/>
    </location>
</feature>
<dbReference type="OrthoDB" id="9763405at2"/>
<dbReference type="PANTHER" id="PTHR33361">
    <property type="entry name" value="GLR0591 PROTEIN"/>
    <property type="match status" value="1"/>
</dbReference>
<dbReference type="AlphaFoldDB" id="A0A255YLH3"/>
<evidence type="ECO:0000256" key="2">
    <source>
        <dbReference type="SAM" id="SignalP"/>
    </source>
</evidence>
<dbReference type="RefSeq" id="WP_094473465.1">
    <property type="nucleotide sequence ID" value="NZ_NOXT01000103.1"/>
</dbReference>
<organism evidence="3 4">
    <name type="scientific">Sandarakinorhabdus cyanobacteriorum</name>
    <dbReference type="NCBI Taxonomy" id="1981098"/>
    <lineage>
        <taxon>Bacteria</taxon>
        <taxon>Pseudomonadati</taxon>
        <taxon>Pseudomonadota</taxon>
        <taxon>Alphaproteobacteria</taxon>
        <taxon>Sphingomonadales</taxon>
        <taxon>Sphingosinicellaceae</taxon>
        <taxon>Sandarakinorhabdus</taxon>
    </lineage>
</organism>
<dbReference type="EMBL" id="NOXT01000103">
    <property type="protein sequence ID" value="OYQ30029.1"/>
    <property type="molecule type" value="Genomic_DNA"/>
</dbReference>
<evidence type="ECO:0000256" key="1">
    <source>
        <dbReference type="SAM" id="MobiDB-lite"/>
    </source>
</evidence>
<dbReference type="Pfam" id="PF05960">
    <property type="entry name" value="DUF885"/>
    <property type="match status" value="1"/>
</dbReference>
<comment type="caution">
    <text evidence="3">The sequence shown here is derived from an EMBL/GenBank/DDBJ whole genome shotgun (WGS) entry which is preliminary data.</text>
</comment>
<dbReference type="Proteomes" id="UP000216991">
    <property type="component" value="Unassembled WGS sequence"/>
</dbReference>
<feature type="signal peptide" evidence="2">
    <location>
        <begin position="1"/>
        <end position="20"/>
    </location>
</feature>
<evidence type="ECO:0000313" key="3">
    <source>
        <dbReference type="EMBL" id="OYQ30029.1"/>
    </source>
</evidence>
<name>A0A255YLH3_9SPHN</name>
<dbReference type="PANTHER" id="PTHR33361:SF16">
    <property type="entry name" value="DUF885 DOMAIN-CONTAINING PROTEIN"/>
    <property type="match status" value="1"/>
</dbReference>
<protein>
    <submittedName>
        <fullName evidence="3">DUF885 domain-containing protein</fullName>
    </submittedName>
</protein>
<keyword evidence="4" id="KW-1185">Reference proteome</keyword>
<feature type="region of interest" description="Disordered" evidence="1">
    <location>
        <begin position="377"/>
        <end position="398"/>
    </location>
</feature>
<evidence type="ECO:0000313" key="4">
    <source>
        <dbReference type="Proteomes" id="UP000216991"/>
    </source>
</evidence>
<gene>
    <name evidence="3" type="ORF">CHU93_07440</name>
</gene>
<proteinExistence type="predicted"/>